<keyword evidence="3" id="KW-1185">Reference proteome</keyword>
<accession>A0ABY7GY06</accession>
<name>A0ABY7GY06_9BACT</name>
<dbReference type="EMBL" id="CP114040">
    <property type="protein sequence ID" value="WAS91859.1"/>
    <property type="molecule type" value="Genomic_DNA"/>
</dbReference>
<protein>
    <recommendedName>
        <fullName evidence="4">Outer membrane beta-barrel porin/alpha-amylase</fullName>
    </recommendedName>
</protein>
<evidence type="ECO:0000313" key="2">
    <source>
        <dbReference type="EMBL" id="WAS91859.1"/>
    </source>
</evidence>
<feature type="signal peptide" evidence="1">
    <location>
        <begin position="1"/>
        <end position="20"/>
    </location>
</feature>
<evidence type="ECO:0000313" key="3">
    <source>
        <dbReference type="Proteomes" id="UP001164459"/>
    </source>
</evidence>
<evidence type="ECO:0000256" key="1">
    <source>
        <dbReference type="SAM" id="SignalP"/>
    </source>
</evidence>
<feature type="chain" id="PRO_5046801263" description="Outer membrane beta-barrel porin/alpha-amylase" evidence="1">
    <location>
        <begin position="21"/>
        <end position="277"/>
    </location>
</feature>
<sequence>MRRALIVAACVLAWIRPASAQQCHSMSTSSWRTPGVFVGVRFDAAGYRNFSYEGDYQGLAPVLSYNHRRFSLMAMQPVYRLTRNGLATYGLGDLLLAFRVPIQRWSREHFTAGFGMATTFPTGDASRELGMGHVMPMPEFWWANDFGRVVLLGNVGFARALAGAGGGGHHHGGGNNPHPIVNPMNMSEAEGALTALVQMHRLVWLKMGAYAAMPLGTADAPGITRVILTQGVSLSVRGLELGLDVQVPLAGAPFLARGVLQVGYRFDVKPRRRRMRP</sequence>
<organism evidence="2 3">
    <name type="scientific">Nannocystis punicea</name>
    <dbReference type="NCBI Taxonomy" id="2995304"/>
    <lineage>
        <taxon>Bacteria</taxon>
        <taxon>Pseudomonadati</taxon>
        <taxon>Myxococcota</taxon>
        <taxon>Polyangia</taxon>
        <taxon>Nannocystales</taxon>
        <taxon>Nannocystaceae</taxon>
        <taxon>Nannocystis</taxon>
    </lineage>
</organism>
<proteinExistence type="predicted"/>
<evidence type="ECO:0008006" key="4">
    <source>
        <dbReference type="Google" id="ProtNLM"/>
    </source>
</evidence>
<gene>
    <name evidence="2" type="ORF">O0S08_37230</name>
</gene>
<dbReference type="Proteomes" id="UP001164459">
    <property type="component" value="Chromosome"/>
</dbReference>
<reference evidence="2" key="1">
    <citation type="submission" date="2022-11" db="EMBL/GenBank/DDBJ databases">
        <title>Minimal conservation of predation-associated metabolite biosynthetic gene clusters underscores biosynthetic potential of Myxococcota including descriptions for ten novel species: Archangium lansinium sp. nov., Myxococcus landrumus sp. nov., Nannocystis bai.</title>
        <authorList>
            <person name="Ahearne A."/>
            <person name="Stevens C."/>
            <person name="Dowd S."/>
        </authorList>
    </citation>
    <scope>NUCLEOTIDE SEQUENCE</scope>
    <source>
        <strain evidence="2">Fl3</strain>
    </source>
</reference>
<keyword evidence="1" id="KW-0732">Signal</keyword>
<dbReference type="RefSeq" id="WP_269034218.1">
    <property type="nucleotide sequence ID" value="NZ_CP114040.1"/>
</dbReference>